<accession>A0AAV2TQG8</accession>
<gene>
    <name evidence="12" type="ORF">CDAUBV1_LOCUS11460</name>
</gene>
<evidence type="ECO:0000313" key="13">
    <source>
        <dbReference type="Proteomes" id="UP001497525"/>
    </source>
</evidence>
<feature type="compositionally biased region" description="Polar residues" evidence="9">
    <location>
        <begin position="247"/>
        <end position="256"/>
    </location>
</feature>
<feature type="region of interest" description="Disordered" evidence="9">
    <location>
        <begin position="247"/>
        <end position="273"/>
    </location>
</feature>
<reference evidence="12" key="1">
    <citation type="submission" date="2024-06" db="EMBL/GenBank/DDBJ databases">
        <authorList>
            <person name="Liu X."/>
            <person name="Lenzi L."/>
            <person name="Haldenby T S."/>
            <person name="Uol C."/>
        </authorList>
    </citation>
    <scope>NUCLEOTIDE SEQUENCE</scope>
</reference>
<evidence type="ECO:0000256" key="4">
    <source>
        <dbReference type="ARBA" id="ARBA00023040"/>
    </source>
</evidence>
<dbReference type="InterPro" id="IPR000276">
    <property type="entry name" value="GPCR_Rhodpsn"/>
</dbReference>
<evidence type="ECO:0000256" key="9">
    <source>
        <dbReference type="SAM" id="MobiDB-lite"/>
    </source>
</evidence>
<feature type="transmembrane region" description="Helical" evidence="10">
    <location>
        <begin position="47"/>
        <end position="71"/>
    </location>
</feature>
<dbReference type="Gene3D" id="1.20.1070.10">
    <property type="entry name" value="Rhodopsin 7-helix transmembrane proteins"/>
    <property type="match status" value="1"/>
</dbReference>
<dbReference type="Pfam" id="PF00001">
    <property type="entry name" value="7tm_1"/>
    <property type="match status" value="1"/>
</dbReference>
<keyword evidence="4 8" id="KW-0297">G-protein coupled receptor</keyword>
<dbReference type="GO" id="GO:0004930">
    <property type="term" value="F:G protein-coupled receptor activity"/>
    <property type="evidence" value="ECO:0007669"/>
    <property type="project" value="UniProtKB-KW"/>
</dbReference>
<organism evidence="12 13">
    <name type="scientific">Calicophoron daubneyi</name>
    <name type="common">Rumen fluke</name>
    <name type="synonym">Paramphistomum daubneyi</name>
    <dbReference type="NCBI Taxonomy" id="300641"/>
    <lineage>
        <taxon>Eukaryota</taxon>
        <taxon>Metazoa</taxon>
        <taxon>Spiralia</taxon>
        <taxon>Lophotrochozoa</taxon>
        <taxon>Platyhelminthes</taxon>
        <taxon>Trematoda</taxon>
        <taxon>Digenea</taxon>
        <taxon>Plagiorchiida</taxon>
        <taxon>Pronocephalata</taxon>
        <taxon>Paramphistomoidea</taxon>
        <taxon>Paramphistomidae</taxon>
        <taxon>Calicophoron</taxon>
    </lineage>
</organism>
<evidence type="ECO:0000313" key="12">
    <source>
        <dbReference type="EMBL" id="CAL5137203.1"/>
    </source>
</evidence>
<protein>
    <recommendedName>
        <fullName evidence="11">G-protein coupled receptors family 1 profile domain-containing protein</fullName>
    </recommendedName>
</protein>
<feature type="domain" description="G-protein coupled receptors family 1 profile" evidence="11">
    <location>
        <begin position="63"/>
        <end position="371"/>
    </location>
</feature>
<feature type="transmembrane region" description="Helical" evidence="10">
    <location>
        <begin position="294"/>
        <end position="317"/>
    </location>
</feature>
<keyword evidence="7 8" id="KW-0807">Transducer</keyword>
<dbReference type="SMART" id="SM01381">
    <property type="entry name" value="7TM_GPCR_Srsx"/>
    <property type="match status" value="1"/>
</dbReference>
<dbReference type="PRINTS" id="PR00237">
    <property type="entry name" value="GPCRRHODOPSN"/>
</dbReference>
<evidence type="ECO:0000259" key="11">
    <source>
        <dbReference type="PROSITE" id="PS50262"/>
    </source>
</evidence>
<evidence type="ECO:0000256" key="6">
    <source>
        <dbReference type="ARBA" id="ARBA00023170"/>
    </source>
</evidence>
<evidence type="ECO:0000256" key="8">
    <source>
        <dbReference type="RuleBase" id="RU000688"/>
    </source>
</evidence>
<feature type="transmembrane region" description="Helical" evidence="10">
    <location>
        <begin position="165"/>
        <end position="190"/>
    </location>
</feature>
<name>A0AAV2TQG8_CALDB</name>
<dbReference type="InterPro" id="IPR017452">
    <property type="entry name" value="GPCR_Rhodpsn_7TM"/>
</dbReference>
<keyword evidence="6 8" id="KW-0675">Receptor</keyword>
<dbReference type="PROSITE" id="PS50262">
    <property type="entry name" value="G_PROTEIN_RECEP_F1_2"/>
    <property type="match status" value="1"/>
</dbReference>
<sequence>MDEANTTEFLNCSARYTLNQTNISPLSVTERHPDIEFLKVFLPSTLLLIRCFMPVWLVVGLFGNSLSFAIWITRHQRRKSTSAIYLTALSLADFILILILLNYHLERYWSIAGVTTVSGLCQVYQCLSIFAQYYSTTLVFGFTVERYIAVCFPFKRHKLCTHRRALIAVIVLLIICLIPMTFQAPLWTFVDGVCAMRNEWVHDPTVQSVLYGQEIIFSLIVPLSALVFNILVLKEIRRITQATAIPSSQRSGSSGDILSKIRRKSRKSSSLSGNTIYSSDGQLGESKGKESSTFVATTIMLVILSFYLIACALPPGITYLAQFHTSQPDECMTDEAIQNDPGWSALFNGMRTKEIIDVLCASHYAVNFFIYLFTYKGFREHVVWILRCRVTKLRNLSKSAADKIVFPRRTGPKLVKMGPLSRRSEEYNSLVNESMNGTHLNHSTVNMGDRI</sequence>
<dbReference type="PANTHER" id="PTHR24243">
    <property type="entry name" value="G-PROTEIN COUPLED RECEPTOR"/>
    <property type="match status" value="1"/>
</dbReference>
<feature type="transmembrane region" description="Helical" evidence="10">
    <location>
        <begin position="83"/>
        <end position="102"/>
    </location>
</feature>
<dbReference type="EMBL" id="CAXLJL010000378">
    <property type="protein sequence ID" value="CAL5137203.1"/>
    <property type="molecule type" value="Genomic_DNA"/>
</dbReference>
<dbReference type="AlphaFoldDB" id="A0AAV2TQG8"/>
<proteinExistence type="inferred from homology"/>
<evidence type="ECO:0000256" key="2">
    <source>
        <dbReference type="ARBA" id="ARBA00022692"/>
    </source>
</evidence>
<evidence type="ECO:0000256" key="1">
    <source>
        <dbReference type="ARBA" id="ARBA00004141"/>
    </source>
</evidence>
<keyword evidence="2 8" id="KW-0812">Transmembrane</keyword>
<evidence type="ECO:0000256" key="5">
    <source>
        <dbReference type="ARBA" id="ARBA00023136"/>
    </source>
</evidence>
<dbReference type="PROSITE" id="PS00237">
    <property type="entry name" value="G_PROTEIN_RECEP_F1_1"/>
    <property type="match status" value="1"/>
</dbReference>
<comment type="caution">
    <text evidence="12">The sequence shown here is derived from an EMBL/GenBank/DDBJ whole genome shotgun (WGS) entry which is preliminary data.</text>
</comment>
<comment type="subcellular location">
    <subcellularLocation>
        <location evidence="1">Membrane</location>
        <topology evidence="1">Multi-pass membrane protein</topology>
    </subcellularLocation>
</comment>
<keyword evidence="3 10" id="KW-1133">Transmembrane helix</keyword>
<dbReference type="Proteomes" id="UP001497525">
    <property type="component" value="Unassembled WGS sequence"/>
</dbReference>
<dbReference type="GO" id="GO:0005886">
    <property type="term" value="C:plasma membrane"/>
    <property type="evidence" value="ECO:0007669"/>
    <property type="project" value="TreeGrafter"/>
</dbReference>
<feature type="transmembrane region" description="Helical" evidence="10">
    <location>
        <begin position="210"/>
        <end position="232"/>
    </location>
</feature>
<evidence type="ECO:0000256" key="3">
    <source>
        <dbReference type="ARBA" id="ARBA00022989"/>
    </source>
</evidence>
<dbReference type="PANTHER" id="PTHR24243:SF233">
    <property type="entry name" value="THYROTROPIN-RELEASING HORMONE RECEPTOR"/>
    <property type="match status" value="1"/>
</dbReference>
<dbReference type="SUPFAM" id="SSF81321">
    <property type="entry name" value="Family A G protein-coupled receptor-like"/>
    <property type="match status" value="1"/>
</dbReference>
<evidence type="ECO:0000256" key="7">
    <source>
        <dbReference type="ARBA" id="ARBA00023224"/>
    </source>
</evidence>
<keyword evidence="5 10" id="KW-0472">Membrane</keyword>
<evidence type="ECO:0000256" key="10">
    <source>
        <dbReference type="SAM" id="Phobius"/>
    </source>
</evidence>
<comment type="similarity">
    <text evidence="8">Belongs to the G-protein coupled receptor 1 family.</text>
</comment>